<comment type="caution">
    <text evidence="2">The sequence shown here is derived from an EMBL/GenBank/DDBJ whole genome shotgun (WGS) entry which is preliminary data.</text>
</comment>
<organism evidence="2 3">
    <name type="scientific">Tritrichomonas musculus</name>
    <dbReference type="NCBI Taxonomy" id="1915356"/>
    <lineage>
        <taxon>Eukaryota</taxon>
        <taxon>Metamonada</taxon>
        <taxon>Parabasalia</taxon>
        <taxon>Tritrichomonadida</taxon>
        <taxon>Tritrichomonadidae</taxon>
        <taxon>Tritrichomonas</taxon>
    </lineage>
</organism>
<dbReference type="InterPro" id="IPR016135">
    <property type="entry name" value="UBQ-conjugating_enzyme/RWD"/>
</dbReference>
<dbReference type="PROSITE" id="PS50127">
    <property type="entry name" value="UBC_2"/>
    <property type="match status" value="1"/>
</dbReference>
<dbReference type="EMBL" id="JAPFFF010000017">
    <property type="protein sequence ID" value="KAK8863805.1"/>
    <property type="molecule type" value="Genomic_DNA"/>
</dbReference>
<name>A0ABR2IKB6_9EUKA</name>
<proteinExistence type="predicted"/>
<evidence type="ECO:0000313" key="3">
    <source>
        <dbReference type="Proteomes" id="UP001470230"/>
    </source>
</evidence>
<gene>
    <name evidence="2" type="ORF">M9Y10_011495</name>
</gene>
<dbReference type="SMART" id="SM00212">
    <property type="entry name" value="UBCc"/>
    <property type="match status" value="1"/>
</dbReference>
<dbReference type="InterPro" id="IPR050113">
    <property type="entry name" value="Ub_conjugating_enzyme"/>
</dbReference>
<dbReference type="Proteomes" id="UP001470230">
    <property type="component" value="Unassembled WGS sequence"/>
</dbReference>
<dbReference type="InterPro" id="IPR000608">
    <property type="entry name" value="UBC"/>
</dbReference>
<evidence type="ECO:0000259" key="1">
    <source>
        <dbReference type="PROSITE" id="PS50127"/>
    </source>
</evidence>
<protein>
    <recommendedName>
        <fullName evidence="1">UBC core domain-containing protein</fullName>
    </recommendedName>
</protein>
<reference evidence="2 3" key="1">
    <citation type="submission" date="2024-04" db="EMBL/GenBank/DDBJ databases">
        <title>Tritrichomonas musculus Genome.</title>
        <authorList>
            <person name="Alves-Ferreira E."/>
            <person name="Grigg M."/>
            <person name="Lorenzi H."/>
            <person name="Galac M."/>
        </authorList>
    </citation>
    <scope>NUCLEOTIDE SEQUENCE [LARGE SCALE GENOMIC DNA]</scope>
    <source>
        <strain evidence="2 3">EAF2021</strain>
    </source>
</reference>
<dbReference type="PANTHER" id="PTHR24067">
    <property type="entry name" value="UBIQUITIN-CONJUGATING ENZYME E2"/>
    <property type="match status" value="1"/>
</dbReference>
<keyword evidence="3" id="KW-1185">Reference proteome</keyword>
<evidence type="ECO:0000313" key="2">
    <source>
        <dbReference type="EMBL" id="KAK8863805.1"/>
    </source>
</evidence>
<accession>A0ABR2IKB6</accession>
<dbReference type="SUPFAM" id="SSF54495">
    <property type="entry name" value="UBC-like"/>
    <property type="match status" value="1"/>
</dbReference>
<dbReference type="Pfam" id="PF00179">
    <property type="entry name" value="UQ_con"/>
    <property type="match status" value="1"/>
</dbReference>
<sequence>MAKRLAKELLLVTQKEPIPGITVTQEGDRTDKWNVTFQGPEGTPYQGAIIRAHIDFPEQYPHKEPVIAFNPILLHVNVQPEDGQPCLEDLINWSPTNKMVNVLKNLYDLIKSPNASHARNMDLAEKMENNKTQYNKEISDWVQRYGH</sequence>
<feature type="domain" description="UBC core" evidence="1">
    <location>
        <begin position="1"/>
        <end position="147"/>
    </location>
</feature>
<dbReference type="Gene3D" id="3.10.110.10">
    <property type="entry name" value="Ubiquitin Conjugating Enzyme"/>
    <property type="match status" value="1"/>
</dbReference>